<dbReference type="Proteomes" id="UP000007110">
    <property type="component" value="Unassembled WGS sequence"/>
</dbReference>
<evidence type="ECO:0000313" key="6">
    <source>
        <dbReference type="EnsemblMetazoa" id="XP_011675281"/>
    </source>
</evidence>
<dbReference type="OrthoDB" id="1055097at2759"/>
<keyword evidence="1" id="KW-0433">Leucine-rich repeat</keyword>
<dbReference type="InterPro" id="IPR032675">
    <property type="entry name" value="LRR_dom_sf"/>
</dbReference>
<evidence type="ECO:0000256" key="1">
    <source>
        <dbReference type="ARBA" id="ARBA00022614"/>
    </source>
</evidence>
<dbReference type="RefSeq" id="XP_011675282.1">
    <property type="nucleotide sequence ID" value="XM_011676980.2"/>
</dbReference>
<dbReference type="InterPro" id="IPR001611">
    <property type="entry name" value="Leu-rich_rpt"/>
</dbReference>
<dbReference type="InParanoid" id="A0A7M7LTG4"/>
<accession>A0A7M7LTG4</accession>
<dbReference type="PANTHER" id="PTHR24369:SF210">
    <property type="entry name" value="CHAOPTIN-RELATED"/>
    <property type="match status" value="1"/>
</dbReference>
<proteinExistence type="predicted"/>
<organism evidence="6 7">
    <name type="scientific">Strongylocentrotus purpuratus</name>
    <name type="common">Purple sea urchin</name>
    <dbReference type="NCBI Taxonomy" id="7668"/>
    <lineage>
        <taxon>Eukaryota</taxon>
        <taxon>Metazoa</taxon>
        <taxon>Echinodermata</taxon>
        <taxon>Eleutherozoa</taxon>
        <taxon>Echinozoa</taxon>
        <taxon>Echinoidea</taxon>
        <taxon>Euechinoidea</taxon>
        <taxon>Echinacea</taxon>
        <taxon>Camarodonta</taxon>
        <taxon>Echinidea</taxon>
        <taxon>Strongylocentrotidae</taxon>
        <taxon>Strongylocentrotus</taxon>
    </lineage>
</organism>
<keyword evidence="4" id="KW-0812">Transmembrane</keyword>
<dbReference type="AlphaFoldDB" id="A0A7M7LTG4"/>
<protein>
    <submittedName>
        <fullName evidence="6">Uncharacterized protein</fullName>
    </submittedName>
</protein>
<dbReference type="PRINTS" id="PR00019">
    <property type="entry name" value="LEURICHRPT"/>
</dbReference>
<keyword evidence="4" id="KW-1133">Transmembrane helix</keyword>
<dbReference type="PROSITE" id="PS51450">
    <property type="entry name" value="LRR"/>
    <property type="match status" value="5"/>
</dbReference>
<feature type="transmembrane region" description="Helical" evidence="4">
    <location>
        <begin position="584"/>
        <end position="604"/>
    </location>
</feature>
<dbReference type="RefSeq" id="XP_011675281.1">
    <property type="nucleotide sequence ID" value="XM_011676979.2"/>
</dbReference>
<dbReference type="EnsemblMetazoa" id="XM_003725963">
    <property type="protein sequence ID" value="XP_003726011"/>
    <property type="gene ID" value="LOC100893812"/>
</dbReference>
<dbReference type="EnsemblMetazoa" id="XM_011676979">
    <property type="protein sequence ID" value="XP_011675281"/>
    <property type="gene ID" value="LOC100893812"/>
</dbReference>
<dbReference type="InterPro" id="IPR050541">
    <property type="entry name" value="LRR_TM_domain-containing"/>
</dbReference>
<dbReference type="PANTHER" id="PTHR24369">
    <property type="entry name" value="ANTIGEN BSP, PUTATIVE-RELATED"/>
    <property type="match status" value="1"/>
</dbReference>
<dbReference type="FunFam" id="3.80.10.10:FF:001164">
    <property type="entry name" value="GH01279p"/>
    <property type="match status" value="1"/>
</dbReference>
<dbReference type="Gene3D" id="3.80.10.10">
    <property type="entry name" value="Ribonuclease Inhibitor"/>
    <property type="match status" value="3"/>
</dbReference>
<dbReference type="GeneID" id="100893812"/>
<sequence>MKLHASPWSVGRTIIVWCFLALFLDAVLARVSRTFPCPEACLCDLITLRVDCSRGGFQGLPASVPPNTRILLFQENSIGNELTIPVFNITALVRLRQLSLANNSLSFINSSVFPKQIRLIKLDFANNYLEGVPAMVREMRLLKQLHLSHNRISSVSNNDLPPSSTIEKLYLDYNEIYILEDGAFAGQKRLQNLYLAENLISNISTGLFSRLSMLMQLDLSYNDIGADLKTQYDFLTDDIPTPKSVELGVSLQPGLGPPVNFSEWFAPNGAPKLEFLNLEGNIIKTIAHDAFKLFPVLTSLNLAYNQLVRLPPHVLHTLSSLQILDLSGNRLSELPSELFKKNTRLQILNLNSNSLFSLPGNLFYSVEKSLLELRLSENHLHSVSWMEIGLRHLVELDLSTNALADVGSAGFTHLVSLRGLSLQNNQFGDIPNVRNLTRLQELRLSNNSIKSISYDAFDGNVALELIAIDDNLLVTFAMEPFGGLPSLQTVKAGGNPINCDCNVKWLGKFDYDTASYHYYYNYDYAEELGIPHSTFLTLQDWIAPMKEEVICARPNLVKGLTLQYALFQFSTDLICSHFANPRSIMVLILTWFLIIIVFLILFWGRTFWMARKQFGSSRPKIAKEKPKDEDACYVISAVSKKAGNGQYHLLPDQNENEPLVFLSNHEDESCKLRTFDRNNTEIFIETTV</sequence>
<dbReference type="GO" id="GO:0005886">
    <property type="term" value="C:plasma membrane"/>
    <property type="evidence" value="ECO:0000318"/>
    <property type="project" value="GO_Central"/>
</dbReference>
<evidence type="ECO:0000256" key="4">
    <source>
        <dbReference type="SAM" id="Phobius"/>
    </source>
</evidence>
<evidence type="ECO:0000313" key="7">
    <source>
        <dbReference type="Proteomes" id="UP000007110"/>
    </source>
</evidence>
<feature type="chain" id="PRO_5036207463" evidence="5">
    <location>
        <begin position="30"/>
        <end position="688"/>
    </location>
</feature>
<evidence type="ECO:0000256" key="5">
    <source>
        <dbReference type="SAM" id="SignalP"/>
    </source>
</evidence>
<dbReference type="SMART" id="SM00369">
    <property type="entry name" value="LRR_TYP"/>
    <property type="match status" value="11"/>
</dbReference>
<dbReference type="SUPFAM" id="SSF52058">
    <property type="entry name" value="L domain-like"/>
    <property type="match status" value="2"/>
</dbReference>
<evidence type="ECO:0000256" key="3">
    <source>
        <dbReference type="ARBA" id="ARBA00022737"/>
    </source>
</evidence>
<dbReference type="SMART" id="SM00365">
    <property type="entry name" value="LRR_SD22"/>
    <property type="match status" value="5"/>
</dbReference>
<name>A0A7M7LTG4_STRPU</name>
<dbReference type="KEGG" id="spu:100893812"/>
<dbReference type="RefSeq" id="XP_003726011.1">
    <property type="nucleotide sequence ID" value="XM_003725963.3"/>
</dbReference>
<dbReference type="Pfam" id="PF13516">
    <property type="entry name" value="LRR_6"/>
    <property type="match status" value="1"/>
</dbReference>
<dbReference type="EnsemblMetazoa" id="XM_011676980">
    <property type="protein sequence ID" value="XP_011675282"/>
    <property type="gene ID" value="LOC100893812"/>
</dbReference>
<feature type="signal peptide" evidence="5">
    <location>
        <begin position="1"/>
        <end position="29"/>
    </location>
</feature>
<keyword evidence="3" id="KW-0677">Repeat</keyword>
<dbReference type="Pfam" id="PF13855">
    <property type="entry name" value="LRR_8"/>
    <property type="match status" value="4"/>
</dbReference>
<reference evidence="7" key="1">
    <citation type="submission" date="2015-02" db="EMBL/GenBank/DDBJ databases">
        <title>Genome sequencing for Strongylocentrotus purpuratus.</title>
        <authorList>
            <person name="Murali S."/>
            <person name="Liu Y."/>
            <person name="Vee V."/>
            <person name="English A."/>
            <person name="Wang M."/>
            <person name="Skinner E."/>
            <person name="Han Y."/>
            <person name="Muzny D.M."/>
            <person name="Worley K.C."/>
            <person name="Gibbs R.A."/>
        </authorList>
    </citation>
    <scope>NUCLEOTIDE SEQUENCE</scope>
</reference>
<keyword evidence="4" id="KW-0472">Membrane</keyword>
<keyword evidence="2 5" id="KW-0732">Signal</keyword>
<dbReference type="OMA" id="DEWRICP"/>
<reference evidence="6" key="2">
    <citation type="submission" date="2021-01" db="UniProtKB">
        <authorList>
            <consortium name="EnsemblMetazoa"/>
        </authorList>
    </citation>
    <scope>IDENTIFICATION</scope>
</reference>
<keyword evidence="7" id="KW-1185">Reference proteome</keyword>
<dbReference type="InterPro" id="IPR003591">
    <property type="entry name" value="Leu-rich_rpt_typical-subtyp"/>
</dbReference>
<evidence type="ECO:0000256" key="2">
    <source>
        <dbReference type="ARBA" id="ARBA00022729"/>
    </source>
</evidence>